<keyword evidence="3" id="KW-1185">Reference proteome</keyword>
<organism evidence="2 3">
    <name type="scientific">Nocardioides psychrotolerans</name>
    <dbReference type="NCBI Taxonomy" id="1005945"/>
    <lineage>
        <taxon>Bacteria</taxon>
        <taxon>Bacillati</taxon>
        <taxon>Actinomycetota</taxon>
        <taxon>Actinomycetes</taxon>
        <taxon>Propionibacteriales</taxon>
        <taxon>Nocardioidaceae</taxon>
        <taxon>Nocardioides</taxon>
    </lineage>
</organism>
<sequence>MPAAPVVREGPSGFTRAMRAVAHFRTPLVLLPLIGALVVSGGIGARMLWEQVPGSAPQVATVRCWDGERLVDPQDCGLPEGVAGLRWVFPSFQPDADECRDVLLDNPAFERPTMWECTVEIGGSPIVLTYSELTGVKPARAFIQQEYGDAERLTVEADNGTPVRYEWRRELEEDAGFTVTSMYVDFPYAVEVRAEERVLREDALATIVTFRGAASISYR</sequence>
<dbReference type="OrthoDB" id="3768093at2"/>
<protein>
    <submittedName>
        <fullName evidence="2">Uncharacterized protein</fullName>
    </submittedName>
</protein>
<reference evidence="2 3" key="1">
    <citation type="submission" date="2016-10" db="EMBL/GenBank/DDBJ databases">
        <authorList>
            <person name="de Groot N.N."/>
        </authorList>
    </citation>
    <scope>NUCLEOTIDE SEQUENCE [LARGE SCALE GENOMIC DNA]</scope>
    <source>
        <strain evidence="2 3">CGMCC 1.11156</strain>
    </source>
</reference>
<accession>A0A1I3GK42</accession>
<name>A0A1I3GK42_9ACTN</name>
<dbReference type="Proteomes" id="UP000198649">
    <property type="component" value="Unassembled WGS sequence"/>
</dbReference>
<keyword evidence="1" id="KW-0812">Transmembrane</keyword>
<evidence type="ECO:0000313" key="3">
    <source>
        <dbReference type="Proteomes" id="UP000198649"/>
    </source>
</evidence>
<evidence type="ECO:0000313" key="2">
    <source>
        <dbReference type="EMBL" id="SFI23866.1"/>
    </source>
</evidence>
<feature type="transmembrane region" description="Helical" evidence="1">
    <location>
        <begin position="28"/>
        <end position="49"/>
    </location>
</feature>
<proteinExistence type="predicted"/>
<gene>
    <name evidence="2" type="ORF">SAMN05216561_106170</name>
</gene>
<dbReference type="AlphaFoldDB" id="A0A1I3GK42"/>
<keyword evidence="1" id="KW-0472">Membrane</keyword>
<dbReference type="RefSeq" id="WP_091112476.1">
    <property type="nucleotide sequence ID" value="NZ_BKAF01000021.1"/>
</dbReference>
<evidence type="ECO:0000256" key="1">
    <source>
        <dbReference type="SAM" id="Phobius"/>
    </source>
</evidence>
<dbReference type="EMBL" id="FOQG01000006">
    <property type="protein sequence ID" value="SFI23866.1"/>
    <property type="molecule type" value="Genomic_DNA"/>
</dbReference>
<keyword evidence="1" id="KW-1133">Transmembrane helix</keyword>